<accession>A0ABN7VGN3</accession>
<comment type="caution">
    <text evidence="1">The sequence shown here is derived from an EMBL/GenBank/DDBJ whole genome shotgun (WGS) entry which is preliminary data.</text>
</comment>
<protein>
    <submittedName>
        <fullName evidence="1">36373_t:CDS:1</fullName>
    </submittedName>
</protein>
<organism evidence="1 2">
    <name type="scientific">Gigaspora margarita</name>
    <dbReference type="NCBI Taxonomy" id="4874"/>
    <lineage>
        <taxon>Eukaryota</taxon>
        <taxon>Fungi</taxon>
        <taxon>Fungi incertae sedis</taxon>
        <taxon>Mucoromycota</taxon>
        <taxon>Glomeromycotina</taxon>
        <taxon>Glomeromycetes</taxon>
        <taxon>Diversisporales</taxon>
        <taxon>Gigasporaceae</taxon>
        <taxon>Gigaspora</taxon>
    </lineage>
</organism>
<evidence type="ECO:0000313" key="1">
    <source>
        <dbReference type="EMBL" id="CAG8768573.1"/>
    </source>
</evidence>
<keyword evidence="2" id="KW-1185">Reference proteome</keyword>
<feature type="non-terminal residue" evidence="1">
    <location>
        <position position="1"/>
    </location>
</feature>
<reference evidence="1 2" key="1">
    <citation type="submission" date="2021-06" db="EMBL/GenBank/DDBJ databases">
        <authorList>
            <person name="Kallberg Y."/>
            <person name="Tangrot J."/>
            <person name="Rosling A."/>
        </authorList>
    </citation>
    <scope>NUCLEOTIDE SEQUENCE [LARGE SCALE GENOMIC DNA]</scope>
    <source>
        <strain evidence="1 2">120-4 pot B 10/14</strain>
    </source>
</reference>
<name>A0ABN7VGN3_GIGMA</name>
<dbReference type="EMBL" id="CAJVQB010014465">
    <property type="protein sequence ID" value="CAG8768573.1"/>
    <property type="molecule type" value="Genomic_DNA"/>
</dbReference>
<evidence type="ECO:0000313" key="2">
    <source>
        <dbReference type="Proteomes" id="UP000789901"/>
    </source>
</evidence>
<gene>
    <name evidence="1" type="ORF">GMARGA_LOCUS18267</name>
</gene>
<sequence>TQLNYQVLSSLFYNVRLQNALISVRHFQNCNANLICSTITTH</sequence>
<dbReference type="Proteomes" id="UP000789901">
    <property type="component" value="Unassembled WGS sequence"/>
</dbReference>
<proteinExistence type="predicted"/>